<accession>A0A4T0X2I4</accession>
<dbReference type="SUPFAM" id="SSF47592">
    <property type="entry name" value="SWIB/MDM2 domain"/>
    <property type="match status" value="1"/>
</dbReference>
<name>A0A4T0X2I4_9ASCO</name>
<dbReference type="AlphaFoldDB" id="A0A4T0X2I4"/>
<protein>
    <recommendedName>
        <fullName evidence="4">DM2 domain-containing protein</fullName>
    </recommendedName>
</protein>
<feature type="region of interest" description="Disordered" evidence="1">
    <location>
        <begin position="1"/>
        <end position="47"/>
    </location>
</feature>
<proteinExistence type="predicted"/>
<dbReference type="EMBL" id="SELW01000326">
    <property type="protein sequence ID" value="TID29235.1"/>
    <property type="molecule type" value="Genomic_DNA"/>
</dbReference>
<dbReference type="Gene3D" id="1.10.245.10">
    <property type="entry name" value="SWIB/MDM2 domain"/>
    <property type="match status" value="1"/>
</dbReference>
<comment type="caution">
    <text evidence="2">The sequence shown here is derived from an EMBL/GenBank/DDBJ whole genome shotgun (WGS) entry which is preliminary data.</text>
</comment>
<dbReference type="STRING" id="52247.A0A4T0X2I4"/>
<dbReference type="OrthoDB" id="10263741at2759"/>
<evidence type="ECO:0000313" key="2">
    <source>
        <dbReference type="EMBL" id="TID29235.1"/>
    </source>
</evidence>
<sequence length="491" mass="55791">MQRDRKQSTHSQAGSADSKGSANGLHSSSTSHRPVQLKPTDQTIQPSLKEKFPDKVEMYEQLQNRERLLDMFINKKLLDLQEHQQKLSTSELTDDSHLETLRIYIYNTSANQPWQEGSPDYTPGAAPFWTLRIEGRLLNDNTPLDDPDRLKMSWFLSGLTIELKPADGDESRPLVIKGVDAPGSSGSSESIIEWHDDMKLPEAERKTKQFDGMDVKRGGSSVKGSSSEDEREIVANIVIQPKMFPVRLQVVDPALVELVGTNEITQTECIKRIFWYAKVNQLFEIQNIDGSGSVEGQSDKGKKAVTIKSDELLMKIFGLPSMTFPQIMEIVGNRLLKPLDPIRISYNINTLKNTTLGEVIVDLKVNRAMLSKKKKTESEIEDINNLITENILSKESINELVKLDESLKLNIQLLNYSKMKYDFYKRFSDNPVEFLKQVLQKNDEYLKILSSDSMSFGKDGLVSEELVRKSDFYSDEFLRQHINLLLNSGRI</sequence>
<dbReference type="InterPro" id="IPR036885">
    <property type="entry name" value="SWIB_MDM2_dom_sf"/>
</dbReference>
<keyword evidence="3" id="KW-1185">Reference proteome</keyword>
<dbReference type="PANTHER" id="PTHR13844">
    <property type="entry name" value="SWI/SNF-RELATED MATRIX-ASSOCIATED ACTIN-DEPENDENT REGULATOR OF CHROMATIN SUBFAMILY D"/>
    <property type="match status" value="1"/>
</dbReference>
<feature type="compositionally biased region" description="Polar residues" evidence="1">
    <location>
        <begin position="9"/>
        <end position="46"/>
    </location>
</feature>
<organism evidence="2 3">
    <name type="scientific">Pichia inconspicua</name>
    <dbReference type="NCBI Taxonomy" id="52247"/>
    <lineage>
        <taxon>Eukaryota</taxon>
        <taxon>Fungi</taxon>
        <taxon>Dikarya</taxon>
        <taxon>Ascomycota</taxon>
        <taxon>Saccharomycotina</taxon>
        <taxon>Pichiomycetes</taxon>
        <taxon>Pichiales</taxon>
        <taxon>Pichiaceae</taxon>
        <taxon>Pichia</taxon>
    </lineage>
</organism>
<dbReference type="Proteomes" id="UP000307173">
    <property type="component" value="Unassembled WGS sequence"/>
</dbReference>
<evidence type="ECO:0000256" key="1">
    <source>
        <dbReference type="SAM" id="MobiDB-lite"/>
    </source>
</evidence>
<evidence type="ECO:0000313" key="3">
    <source>
        <dbReference type="Proteomes" id="UP000307173"/>
    </source>
</evidence>
<evidence type="ECO:0008006" key="4">
    <source>
        <dbReference type="Google" id="ProtNLM"/>
    </source>
</evidence>
<reference evidence="2 3" key="1">
    <citation type="journal article" date="2019" name="Front. Genet.">
        <title>Whole-Genome Sequencing of the Opportunistic Yeast Pathogen Candida inconspicua Uncovers Its Hybrid Origin.</title>
        <authorList>
            <person name="Mixao V."/>
            <person name="Hansen A.P."/>
            <person name="Saus E."/>
            <person name="Boekhout T."/>
            <person name="Lass-Florl C."/>
            <person name="Gabaldon T."/>
        </authorList>
    </citation>
    <scope>NUCLEOTIDE SEQUENCE [LARGE SCALE GENOMIC DNA]</scope>
    <source>
        <strain evidence="2 3">CBS 180</strain>
    </source>
</reference>
<gene>
    <name evidence="2" type="ORF">CANINC_002031</name>
</gene>